<name>A0A6J4R006_9ACTN</name>
<sequence>ERREAGRKAAGGAPAQDPQLPGHRGHLDVDEQPPRGHHARHGRGEPSRPQPGLRRRRPSRNRPSPRTRGARLPCRRRLSPRDEPDARGPRHAGAVPDPAHGWL</sequence>
<feature type="non-terminal residue" evidence="2">
    <location>
        <position position="103"/>
    </location>
</feature>
<protein>
    <submittedName>
        <fullName evidence="2">Uncharacterized protein</fullName>
    </submittedName>
</protein>
<feature type="compositionally biased region" description="Basic and acidic residues" evidence="1">
    <location>
        <begin position="79"/>
        <end position="88"/>
    </location>
</feature>
<organism evidence="2">
    <name type="scientific">uncultured Rubrobacteraceae bacterium</name>
    <dbReference type="NCBI Taxonomy" id="349277"/>
    <lineage>
        <taxon>Bacteria</taxon>
        <taxon>Bacillati</taxon>
        <taxon>Actinomycetota</taxon>
        <taxon>Rubrobacteria</taxon>
        <taxon>Rubrobacterales</taxon>
        <taxon>Rubrobacteraceae</taxon>
        <taxon>environmental samples</taxon>
    </lineage>
</organism>
<feature type="compositionally biased region" description="Basic residues" evidence="1">
    <location>
        <begin position="53"/>
        <end position="78"/>
    </location>
</feature>
<feature type="compositionally biased region" description="Basic and acidic residues" evidence="1">
    <location>
        <begin position="25"/>
        <end position="34"/>
    </location>
</feature>
<evidence type="ECO:0000256" key="1">
    <source>
        <dbReference type="SAM" id="MobiDB-lite"/>
    </source>
</evidence>
<dbReference type="EMBL" id="CADCVH010000069">
    <property type="protein sequence ID" value="CAA9460038.1"/>
    <property type="molecule type" value="Genomic_DNA"/>
</dbReference>
<dbReference type="AlphaFoldDB" id="A0A6J4R006"/>
<reference evidence="2" key="1">
    <citation type="submission" date="2020-02" db="EMBL/GenBank/DDBJ databases">
        <authorList>
            <person name="Meier V. D."/>
        </authorList>
    </citation>
    <scope>NUCLEOTIDE SEQUENCE</scope>
    <source>
        <strain evidence="2">AVDCRST_MAG02</strain>
    </source>
</reference>
<accession>A0A6J4R006</accession>
<feature type="region of interest" description="Disordered" evidence="1">
    <location>
        <begin position="1"/>
        <end position="103"/>
    </location>
</feature>
<evidence type="ECO:0000313" key="2">
    <source>
        <dbReference type="EMBL" id="CAA9460038.1"/>
    </source>
</evidence>
<gene>
    <name evidence="2" type="ORF">AVDCRST_MAG02-2130</name>
</gene>
<proteinExistence type="predicted"/>
<feature type="non-terminal residue" evidence="2">
    <location>
        <position position="1"/>
    </location>
</feature>